<comment type="caution">
    <text evidence="2">The sequence shown here is derived from an EMBL/GenBank/DDBJ whole genome shotgun (WGS) entry which is preliminary data.</text>
</comment>
<dbReference type="EMBL" id="JAYKXP010000010">
    <property type="protein sequence ID" value="KAK7053174.1"/>
    <property type="molecule type" value="Genomic_DNA"/>
</dbReference>
<proteinExistence type="predicted"/>
<organism evidence="2 3">
    <name type="scientific">Paramarasmius palmivorus</name>
    <dbReference type="NCBI Taxonomy" id="297713"/>
    <lineage>
        <taxon>Eukaryota</taxon>
        <taxon>Fungi</taxon>
        <taxon>Dikarya</taxon>
        <taxon>Basidiomycota</taxon>
        <taxon>Agaricomycotina</taxon>
        <taxon>Agaricomycetes</taxon>
        <taxon>Agaricomycetidae</taxon>
        <taxon>Agaricales</taxon>
        <taxon>Marasmiineae</taxon>
        <taxon>Marasmiaceae</taxon>
        <taxon>Paramarasmius</taxon>
    </lineage>
</organism>
<dbReference type="Proteomes" id="UP001383192">
    <property type="component" value="Unassembled WGS sequence"/>
</dbReference>
<name>A0AAW0DLA9_9AGAR</name>
<sequence length="113" mass="11883">MDDSLSLQVGFILSLEHDTLEANLEALSNDSDESIRVDTKCEPPSISGAALPGESSKEVEPSLCLSEDPIDENAASSSAARARASELRCSGHIPSTDGQKTGLAQKLLAEIDK</sequence>
<feature type="region of interest" description="Disordered" evidence="1">
    <location>
        <begin position="31"/>
        <end position="81"/>
    </location>
</feature>
<accession>A0AAW0DLA9</accession>
<evidence type="ECO:0000313" key="3">
    <source>
        <dbReference type="Proteomes" id="UP001383192"/>
    </source>
</evidence>
<keyword evidence="3" id="KW-1185">Reference proteome</keyword>
<dbReference type="AlphaFoldDB" id="A0AAW0DLA9"/>
<gene>
    <name evidence="2" type="ORF">VNI00_003793</name>
</gene>
<protein>
    <submittedName>
        <fullName evidence="2">Uncharacterized protein</fullName>
    </submittedName>
</protein>
<evidence type="ECO:0000256" key="1">
    <source>
        <dbReference type="SAM" id="MobiDB-lite"/>
    </source>
</evidence>
<evidence type="ECO:0000313" key="2">
    <source>
        <dbReference type="EMBL" id="KAK7053174.1"/>
    </source>
</evidence>
<reference evidence="2 3" key="1">
    <citation type="submission" date="2024-01" db="EMBL/GenBank/DDBJ databases">
        <title>A draft genome for a cacao thread blight-causing isolate of Paramarasmius palmivorus.</title>
        <authorList>
            <person name="Baruah I.K."/>
            <person name="Bukari Y."/>
            <person name="Amoako-Attah I."/>
            <person name="Meinhardt L.W."/>
            <person name="Bailey B.A."/>
            <person name="Cohen S.P."/>
        </authorList>
    </citation>
    <scope>NUCLEOTIDE SEQUENCE [LARGE SCALE GENOMIC DNA]</scope>
    <source>
        <strain evidence="2 3">GH-12</strain>
    </source>
</reference>